<dbReference type="Gene3D" id="3.30.460.10">
    <property type="entry name" value="Beta Polymerase, domain 2"/>
    <property type="match status" value="1"/>
</dbReference>
<proteinExistence type="inferred from homology"/>
<reference evidence="13" key="1">
    <citation type="journal article" date="2015" name="Genome Announc.">
        <title>Draft whole-genome sequence of the biocontrol agent Trichoderma harzianum T6776.</title>
        <authorList>
            <person name="Baroncelli R."/>
            <person name="Piaggeschi G."/>
            <person name="Fiorini L."/>
            <person name="Bertolini E."/>
            <person name="Zapparata A."/>
            <person name="Pe M.E."/>
            <person name="Sarrocco S."/>
            <person name="Vannacci G."/>
        </authorList>
    </citation>
    <scope>NUCLEOTIDE SEQUENCE [LARGE SCALE GENOMIC DNA]</scope>
    <source>
        <strain evidence="13">T6776</strain>
    </source>
</reference>
<dbReference type="SUPFAM" id="SSF55144">
    <property type="entry name" value="LigT-like"/>
    <property type="match status" value="1"/>
</dbReference>
<dbReference type="Pfam" id="PF04928">
    <property type="entry name" value="PAP_central"/>
    <property type="match status" value="1"/>
</dbReference>
<evidence type="ECO:0000313" key="12">
    <source>
        <dbReference type="EMBL" id="KKP07084.1"/>
    </source>
</evidence>
<comment type="caution">
    <text evidence="12">The sequence shown here is derived from an EMBL/GenBank/DDBJ whole genome shotgun (WGS) entry which is preliminary data.</text>
</comment>
<dbReference type="Proteomes" id="UP000034112">
    <property type="component" value="Unassembled WGS sequence"/>
</dbReference>
<dbReference type="SUPFAM" id="SSF56219">
    <property type="entry name" value="DNase I-like"/>
    <property type="match status" value="1"/>
</dbReference>
<evidence type="ECO:0000259" key="9">
    <source>
        <dbReference type="Pfam" id="PF03372"/>
    </source>
</evidence>
<dbReference type="InterPro" id="IPR011068">
    <property type="entry name" value="NuclTrfase_I-like_C"/>
</dbReference>
<dbReference type="InterPro" id="IPR036691">
    <property type="entry name" value="Endo/exonu/phosph_ase_sf"/>
</dbReference>
<dbReference type="SUPFAM" id="SSF81301">
    <property type="entry name" value="Nucleotidyltransferase"/>
    <property type="match status" value="1"/>
</dbReference>
<dbReference type="GO" id="GO:0031123">
    <property type="term" value="P:RNA 3'-end processing"/>
    <property type="evidence" value="ECO:0007669"/>
    <property type="project" value="InterPro"/>
</dbReference>
<dbReference type="InterPro" id="IPR009097">
    <property type="entry name" value="Cyclic_Pdiesterase"/>
</dbReference>
<dbReference type="OrthoDB" id="10263155at2759"/>
<gene>
    <name evidence="12" type="ORF">THAR02_00843</name>
</gene>
<dbReference type="Pfam" id="PF04457">
    <property type="entry name" value="MJ1316"/>
    <property type="match status" value="1"/>
</dbReference>
<dbReference type="EC" id="2.7.7.19" evidence="3"/>
<evidence type="ECO:0000256" key="3">
    <source>
        <dbReference type="ARBA" id="ARBA00012388"/>
    </source>
</evidence>
<name>A0A0G0ARG1_TRIHA</name>
<dbReference type="InterPro" id="IPR005135">
    <property type="entry name" value="Endo/exonuclease/phosphatase"/>
</dbReference>
<feature type="domain" description="MJ1316 RNA cyclic group end recognition" evidence="10">
    <location>
        <begin position="1126"/>
        <end position="1196"/>
    </location>
</feature>
<accession>A0A0G0ARG1</accession>
<dbReference type="Pfam" id="PF03372">
    <property type="entry name" value="Exo_endo_phos"/>
    <property type="match status" value="1"/>
</dbReference>
<dbReference type="GO" id="GO:1990817">
    <property type="term" value="F:poly(A) RNA polymerase activity"/>
    <property type="evidence" value="ECO:0007669"/>
    <property type="project" value="UniProtKB-EC"/>
</dbReference>
<dbReference type="AlphaFoldDB" id="A0A0G0ARG1"/>
<evidence type="ECO:0000256" key="8">
    <source>
        <dbReference type="ARBA" id="ARBA00023242"/>
    </source>
</evidence>
<dbReference type="SUPFAM" id="SSF81631">
    <property type="entry name" value="PAP/OAS1 substrate-binding domain"/>
    <property type="match status" value="1"/>
</dbReference>
<keyword evidence="8" id="KW-0539">Nucleus</keyword>
<feature type="domain" description="Endonuclease/exonuclease/phosphatase" evidence="9">
    <location>
        <begin position="260"/>
        <end position="559"/>
    </location>
</feature>
<evidence type="ECO:0000256" key="2">
    <source>
        <dbReference type="ARBA" id="ARBA00010912"/>
    </source>
</evidence>
<dbReference type="GO" id="GO:0003723">
    <property type="term" value="F:RNA binding"/>
    <property type="evidence" value="ECO:0007669"/>
    <property type="project" value="InterPro"/>
</dbReference>
<dbReference type="PANTHER" id="PTHR10682:SF23">
    <property type="entry name" value="POLYNUCLEOTIDE ADENYLYLTRANSFERASE"/>
    <property type="match status" value="1"/>
</dbReference>
<dbReference type="InterPro" id="IPR007012">
    <property type="entry name" value="PolA_pol_cen_dom"/>
</dbReference>
<sequence>MEQLPVDATAERPFAESHDTALCLIPPPQSWGPINALRSLNDEKFTKWPPHVTLVYPFVTPEALSDVTEALCQHKIASQDEGIPISLEEAGFFSHHRRSTVFIRPKSGQQVNRLSELRDQIHRFLGWPKGRDYRPHLTLAQSEDSQASWHQFLLEKARLLTPLTWHTHQLAIMIRDTLSPNSTAASRPMRLWGYIDLISQSVVRDPTTLTAIPTLPVDVSQPRPQATFHYDGVNMSWEPLSDSITYADVDPIQLNRLVIASYNVLAEFDWPPSSSRYPALVGNILSERASADILVLQEVTDQFLSFLLSDSNIRSQYPYATHGPPDQHGVAPLPSHLNIVVMSKLPFRWEYLPSFKHKGFGILKFPTVRTGGPADSPPMPLVLAACHLSKGFTDAALVTKRDEVKRLTEYLNSSFPQHPWIVAGDFNLASSSHTIDQALQRGGISQKGLKYLEEIEATVSKAGLQDAWLLSRVGPGESSSTTGYHESDLGLYEGEQGATFDPITNTLAAASVGAGGNRPQRYDRILVTKSAQLQPHGFNMFGQAMDASGSISQNQASDHWGIRCLLMLSPSNVGVDIPSHSKFKEINLRKAALTWGSFEELKASLVSNGQFPSALDAELRQEAIDLLRRTLLENDAPDDVEKRSQVQLVLIPVGSFGLGVWTSLSDIDCLCVGNISSKTFFSLAVQKLKKASTNGIKILRRVMANTGTMLELEIRGIKFDLQYCPAAAIAQGYPDVLKRPASDPIFSLPVQSIAKLKPARDLFYLRRSIPDMTKYRVAHLFIKAWAQSRGLYSAKFGLLGGIHITSLLVPVCKALANEPEAASTADVLTSFFYHYSKFDWESGVVFDPFYHRDLKYHRTFREPLCLLGWHGPSLNTATSASISTVNALASEFNRAAALLSQDDMTWSKFLGLELSGTPSSLIEKGAADFVDSYRTYIKISARYWGSSQQKGRKFLGWLESRFISILVDISRKTLGLAPRIWPARFIDEEPTSSAGDENSELSACYLIGLKWVDSIADKSATSQAAAEGNIRVILQEFESRIQKSDKYYDAEHCWMSASIMRRSGLGPVKLAPGQLYEYDGADTDLDDDESDLEEENEPDGEIYVSLKDFRSLKTGTVVKPAGAGKLRSAVDAMNRIRWDSGMDSSDYLVGYEDRFLGAQEKALDNWRTEQTDEEFIPQHRILYFKRKSDGVIVWDRRTRLDTIFGSG</sequence>
<evidence type="ECO:0000313" key="13">
    <source>
        <dbReference type="Proteomes" id="UP000034112"/>
    </source>
</evidence>
<evidence type="ECO:0000256" key="4">
    <source>
        <dbReference type="ARBA" id="ARBA00022664"/>
    </source>
</evidence>
<evidence type="ECO:0000256" key="6">
    <source>
        <dbReference type="ARBA" id="ARBA00022741"/>
    </source>
</evidence>
<dbReference type="EMBL" id="JOKZ01000013">
    <property type="protein sequence ID" value="KKP07084.1"/>
    <property type="molecule type" value="Genomic_DNA"/>
</dbReference>
<comment type="subcellular location">
    <subcellularLocation>
        <location evidence="1">Nucleus</location>
    </subcellularLocation>
</comment>
<dbReference type="PANTHER" id="PTHR10682">
    <property type="entry name" value="POLY A POLYMERASE"/>
    <property type="match status" value="1"/>
</dbReference>
<dbReference type="OMA" id="THGPPDQ"/>
<dbReference type="Gene3D" id="3.90.1140.10">
    <property type="entry name" value="Cyclic phosphodiesterase"/>
    <property type="match status" value="1"/>
</dbReference>
<dbReference type="SUPFAM" id="SSF55003">
    <property type="entry name" value="PAP/Archaeal CCA-adding enzyme, C-terminal domain"/>
    <property type="match status" value="1"/>
</dbReference>
<keyword evidence="5" id="KW-0808">Transferase</keyword>
<organism evidence="12 13">
    <name type="scientific">Trichoderma harzianum</name>
    <name type="common">Hypocrea lixii</name>
    <dbReference type="NCBI Taxonomy" id="5544"/>
    <lineage>
        <taxon>Eukaryota</taxon>
        <taxon>Fungi</taxon>
        <taxon>Dikarya</taxon>
        <taxon>Ascomycota</taxon>
        <taxon>Pezizomycotina</taxon>
        <taxon>Sordariomycetes</taxon>
        <taxon>Hypocreomycetidae</taxon>
        <taxon>Hypocreales</taxon>
        <taxon>Hypocreaceae</taxon>
        <taxon>Trichoderma</taxon>
    </lineage>
</organism>
<keyword evidence="6" id="KW-0547">Nucleotide-binding</keyword>
<dbReference type="GO" id="GO:0006397">
    <property type="term" value="P:mRNA processing"/>
    <property type="evidence" value="ECO:0007669"/>
    <property type="project" value="UniProtKB-KW"/>
</dbReference>
<keyword evidence="7" id="KW-0067">ATP-binding</keyword>
<dbReference type="Gene3D" id="3.60.10.10">
    <property type="entry name" value="Endonuclease/exonuclease/phosphatase"/>
    <property type="match status" value="1"/>
</dbReference>
<evidence type="ECO:0000256" key="1">
    <source>
        <dbReference type="ARBA" id="ARBA00004123"/>
    </source>
</evidence>
<evidence type="ECO:0000259" key="11">
    <source>
        <dbReference type="Pfam" id="PF04928"/>
    </source>
</evidence>
<dbReference type="InterPro" id="IPR043519">
    <property type="entry name" value="NT_sf"/>
</dbReference>
<dbReference type="GO" id="GO:0005524">
    <property type="term" value="F:ATP binding"/>
    <property type="evidence" value="ECO:0007669"/>
    <property type="project" value="UniProtKB-KW"/>
</dbReference>
<protein>
    <recommendedName>
        <fullName evidence="3">polynucleotide adenylyltransferase</fullName>
        <ecNumber evidence="3">2.7.7.19</ecNumber>
    </recommendedName>
</protein>
<comment type="similarity">
    <text evidence="2">Belongs to the poly(A) polymerase family.</text>
</comment>
<evidence type="ECO:0000259" key="10">
    <source>
        <dbReference type="Pfam" id="PF04457"/>
    </source>
</evidence>
<dbReference type="Pfam" id="PF13563">
    <property type="entry name" value="2_5_RNA_ligase2"/>
    <property type="match status" value="1"/>
</dbReference>
<keyword evidence="4" id="KW-0507">mRNA processing</keyword>
<evidence type="ECO:0000256" key="7">
    <source>
        <dbReference type="ARBA" id="ARBA00022840"/>
    </source>
</evidence>
<dbReference type="InterPro" id="IPR040459">
    <property type="entry name" value="MJ1316"/>
</dbReference>
<evidence type="ECO:0000256" key="5">
    <source>
        <dbReference type="ARBA" id="ARBA00022679"/>
    </source>
</evidence>
<feature type="domain" description="Poly(A) polymerase central" evidence="11">
    <location>
        <begin position="775"/>
        <end position="900"/>
    </location>
</feature>
<dbReference type="GO" id="GO:0005634">
    <property type="term" value="C:nucleus"/>
    <property type="evidence" value="ECO:0007669"/>
    <property type="project" value="UniProtKB-SubCell"/>
</dbReference>
<dbReference type="Gene3D" id="1.10.1410.10">
    <property type="match status" value="1"/>
</dbReference>